<dbReference type="EMBL" id="AP003724">
    <property type="protein sequence ID" value="BAD68719.1"/>
    <property type="molecule type" value="Genomic_DNA"/>
</dbReference>
<reference evidence="3" key="1">
    <citation type="submission" date="2001-05" db="EMBL/GenBank/DDBJ databases">
        <title>Oryza sativa nipponbare(GA3) genomic DNA, chromosome 6, PAC clone:P0566A10.</title>
        <authorList>
            <person name="Sasaki T."/>
            <person name="Matsumoto T."/>
            <person name="Yamamoto K."/>
        </authorList>
    </citation>
    <scope>NUCLEOTIDE SEQUENCE</scope>
</reference>
<reference evidence="5" key="3">
    <citation type="journal article" date="2005" name="Nature">
        <title>The map-based sequence of the rice genome.</title>
        <authorList>
            <consortium name="International rice genome sequencing project (IRGSP)"/>
            <person name="Matsumoto T."/>
            <person name="Wu J."/>
            <person name="Kanamori H."/>
            <person name="Katayose Y."/>
            <person name="Fujisawa M."/>
            <person name="Namiki N."/>
            <person name="Mizuno H."/>
            <person name="Yamamoto K."/>
            <person name="Antonio B.A."/>
            <person name="Baba T."/>
            <person name="Sakata K."/>
            <person name="Nagamura Y."/>
            <person name="Aoki H."/>
            <person name="Arikawa K."/>
            <person name="Arita K."/>
            <person name="Bito T."/>
            <person name="Chiden Y."/>
            <person name="Fujitsuka N."/>
            <person name="Fukunaka R."/>
            <person name="Hamada M."/>
            <person name="Harada C."/>
            <person name="Hayashi A."/>
            <person name="Hijishita S."/>
            <person name="Honda M."/>
            <person name="Hosokawa S."/>
            <person name="Ichikawa Y."/>
            <person name="Idonuma A."/>
            <person name="Iijima M."/>
            <person name="Ikeda M."/>
            <person name="Ikeno M."/>
            <person name="Ito K."/>
            <person name="Ito S."/>
            <person name="Ito T."/>
            <person name="Ito Y."/>
            <person name="Ito Y."/>
            <person name="Iwabuchi A."/>
            <person name="Kamiya K."/>
            <person name="Karasawa W."/>
            <person name="Kurita K."/>
            <person name="Katagiri S."/>
            <person name="Kikuta A."/>
            <person name="Kobayashi H."/>
            <person name="Kobayashi N."/>
            <person name="Machita K."/>
            <person name="Maehara T."/>
            <person name="Masukawa M."/>
            <person name="Mizubayashi T."/>
            <person name="Mukai Y."/>
            <person name="Nagasaki H."/>
            <person name="Nagata Y."/>
            <person name="Naito S."/>
            <person name="Nakashima M."/>
            <person name="Nakama Y."/>
            <person name="Nakamichi Y."/>
            <person name="Nakamura M."/>
            <person name="Meguro A."/>
            <person name="Negishi M."/>
            <person name="Ohta I."/>
            <person name="Ohta T."/>
            <person name="Okamoto M."/>
            <person name="Ono N."/>
            <person name="Saji S."/>
            <person name="Sakaguchi M."/>
            <person name="Sakai K."/>
            <person name="Shibata M."/>
            <person name="Shimokawa T."/>
            <person name="Song J."/>
            <person name="Takazaki Y."/>
            <person name="Terasawa K."/>
            <person name="Tsugane M."/>
            <person name="Tsuji K."/>
            <person name="Ueda S."/>
            <person name="Waki K."/>
            <person name="Yamagata H."/>
            <person name="Yamamoto M."/>
            <person name="Yamamoto S."/>
            <person name="Yamane H."/>
            <person name="Yoshiki S."/>
            <person name="Yoshihara R."/>
            <person name="Yukawa K."/>
            <person name="Zhong H."/>
            <person name="Yano M."/>
            <person name="Yuan Q."/>
            <person name="Ouyang S."/>
            <person name="Liu J."/>
            <person name="Jones K.M."/>
            <person name="Gansberger K."/>
            <person name="Moffat K."/>
            <person name="Hill J."/>
            <person name="Bera J."/>
            <person name="Fadrosh D."/>
            <person name="Jin S."/>
            <person name="Johri S."/>
            <person name="Kim M."/>
            <person name="Overton L."/>
            <person name="Reardon M."/>
            <person name="Tsitrin T."/>
            <person name="Vuong H."/>
            <person name="Weaver B."/>
            <person name="Ciecko A."/>
            <person name="Tallon L."/>
            <person name="Jackson J."/>
            <person name="Pai G."/>
            <person name="Aken S.V."/>
            <person name="Utterback T."/>
            <person name="Reidmuller S."/>
            <person name="Feldblyum T."/>
            <person name="Hsiao J."/>
            <person name="Zismann V."/>
            <person name="Iobst S."/>
            <person name="de Vazeille A.R."/>
            <person name="Buell C.R."/>
            <person name="Ying K."/>
            <person name="Li Y."/>
            <person name="Lu T."/>
            <person name="Huang Y."/>
            <person name="Zhao Q."/>
            <person name="Feng Q."/>
            <person name="Zhang L."/>
            <person name="Zhu J."/>
            <person name="Weng Q."/>
            <person name="Mu J."/>
            <person name="Lu Y."/>
            <person name="Fan D."/>
            <person name="Liu Y."/>
            <person name="Guan J."/>
            <person name="Zhang Y."/>
            <person name="Yu S."/>
            <person name="Liu X."/>
            <person name="Zhang Y."/>
            <person name="Hong G."/>
            <person name="Han B."/>
            <person name="Choisne N."/>
            <person name="Demange N."/>
            <person name="Orjeda G."/>
            <person name="Samain S."/>
            <person name="Cattolico L."/>
            <person name="Pelletier E."/>
            <person name="Couloux A."/>
            <person name="Segurens B."/>
            <person name="Wincker P."/>
            <person name="D'Hont A."/>
            <person name="Scarpelli C."/>
            <person name="Weissenbach J."/>
            <person name="Salanoubat M."/>
            <person name="Quetier F."/>
            <person name="Yu Y."/>
            <person name="Kim H.R."/>
            <person name="Rambo T."/>
            <person name="Currie J."/>
            <person name="Collura K."/>
            <person name="Luo M."/>
            <person name="Yang T."/>
            <person name="Ammiraju J.S.S."/>
            <person name="Engler F."/>
            <person name="Soderlund C."/>
            <person name="Wing R.A."/>
            <person name="Palmer L.E."/>
            <person name="de la Bastide M."/>
            <person name="Spiegel L."/>
            <person name="Nascimento L."/>
            <person name="Zutavern T."/>
            <person name="O'Shaughnessy A."/>
            <person name="Dike S."/>
            <person name="Dedhia N."/>
            <person name="Preston R."/>
            <person name="Balija V."/>
            <person name="McCombie W.R."/>
            <person name="Chow T."/>
            <person name="Chen H."/>
            <person name="Chung M."/>
            <person name="Chen C."/>
            <person name="Shaw J."/>
            <person name="Wu H."/>
            <person name="Hsiao K."/>
            <person name="Chao Y."/>
            <person name="Chu M."/>
            <person name="Cheng C."/>
            <person name="Hour A."/>
            <person name="Lee P."/>
            <person name="Lin S."/>
            <person name="Lin Y."/>
            <person name="Liou J."/>
            <person name="Liu S."/>
            <person name="Hsing Y."/>
            <person name="Raghuvanshi S."/>
            <person name="Mohanty A."/>
            <person name="Bharti A.K."/>
            <person name="Gaur A."/>
            <person name="Gupta V."/>
            <person name="Kumar D."/>
            <person name="Ravi V."/>
            <person name="Vij S."/>
            <person name="Kapur A."/>
            <person name="Khurana P."/>
            <person name="Khurana P."/>
            <person name="Khurana J.P."/>
            <person name="Tyagi A.K."/>
            <person name="Gaikwad K."/>
            <person name="Singh A."/>
            <person name="Dalal V."/>
            <person name="Srivastava S."/>
            <person name="Dixit A."/>
            <person name="Pal A.K."/>
            <person name="Ghazi I.A."/>
            <person name="Yadav M."/>
            <person name="Pandit A."/>
            <person name="Bhargava A."/>
            <person name="Sureshbabu K."/>
            <person name="Batra K."/>
            <person name="Sharma T.R."/>
            <person name="Mohapatra T."/>
            <person name="Singh N.K."/>
            <person name="Messing J."/>
            <person name="Nelson A.B."/>
            <person name="Fuks G."/>
            <person name="Kavchok S."/>
            <person name="Keizer G."/>
            <person name="Linton E."/>
            <person name="Llaca V."/>
            <person name="Song R."/>
            <person name="Tanyolac B."/>
            <person name="Young S."/>
            <person name="Ho-Il K."/>
            <person name="Hahn J.H."/>
            <person name="Sangsakoo G."/>
            <person name="Vanavichit A."/>
            <person name="de Mattos Luiz.A.T."/>
            <person name="Zimmer P.D."/>
            <person name="Malone G."/>
            <person name="Dellagostin O."/>
            <person name="de Oliveira A.C."/>
            <person name="Bevan M."/>
            <person name="Bancroft I."/>
            <person name="Minx P."/>
            <person name="Cordum H."/>
            <person name="Wilson R."/>
            <person name="Cheng Z."/>
            <person name="Jin W."/>
            <person name="Jiang J."/>
            <person name="Leong S.A."/>
            <person name="Iwama H."/>
            <person name="Gojobori T."/>
            <person name="Itoh T."/>
            <person name="Niimura Y."/>
            <person name="Fujii Y."/>
            <person name="Habara T."/>
            <person name="Sakai H."/>
            <person name="Sato Y."/>
            <person name="Wilson G."/>
            <person name="Kumar K."/>
            <person name="McCouch S."/>
            <person name="Juretic N."/>
            <person name="Hoen D."/>
            <person name="Wright S."/>
            <person name="Bruskiewich R."/>
            <person name="Bureau T."/>
            <person name="Miyao A."/>
            <person name="Hirochika H."/>
            <person name="Nishikawa T."/>
            <person name="Kadowaki K."/>
            <person name="Sugiura M."/>
            <person name="Burr B."/>
            <person name="Sasaki T."/>
        </authorList>
    </citation>
    <scope>NUCLEOTIDE SEQUENCE [LARGE SCALE GENOMIC DNA]</scope>
    <source>
        <strain evidence="5">cv. Nipponbare</strain>
    </source>
</reference>
<reference evidence="4" key="2">
    <citation type="submission" date="2001-06" db="EMBL/GenBank/DDBJ databases">
        <title>Oryza sativa nipponbare(GA3) genomic DNA, chromosome 6, PAC clone:P0498C03.</title>
        <authorList>
            <person name="Sasaki T."/>
            <person name="Matsumoto T."/>
            <person name="Yamamoto K."/>
        </authorList>
    </citation>
    <scope>NUCLEOTIDE SEQUENCE</scope>
</reference>
<reference evidence="5" key="4">
    <citation type="journal article" date="2008" name="Nucleic Acids Res.">
        <title>The rice annotation project database (RAP-DB): 2008 update.</title>
        <authorList>
            <consortium name="The rice annotation project (RAP)"/>
        </authorList>
    </citation>
    <scope>GENOME REANNOTATION</scope>
    <source>
        <strain evidence="5">cv. Nipponbare</strain>
    </source>
</reference>
<name>Q5VPA6_ORYSJ</name>
<evidence type="ECO:0000313" key="5">
    <source>
        <dbReference type="Proteomes" id="UP000000763"/>
    </source>
</evidence>
<protein>
    <submittedName>
        <fullName evidence="4">Uncharacterized protein</fullName>
    </submittedName>
</protein>
<feature type="region of interest" description="Disordered" evidence="1">
    <location>
        <begin position="31"/>
        <end position="52"/>
    </location>
</feature>
<organism evidence="4 5">
    <name type="scientific">Oryza sativa subsp. japonica</name>
    <name type="common">Rice</name>
    <dbReference type="NCBI Taxonomy" id="39947"/>
    <lineage>
        <taxon>Eukaryota</taxon>
        <taxon>Viridiplantae</taxon>
        <taxon>Streptophyta</taxon>
        <taxon>Embryophyta</taxon>
        <taxon>Tracheophyta</taxon>
        <taxon>Spermatophyta</taxon>
        <taxon>Magnoliopsida</taxon>
        <taxon>Liliopsida</taxon>
        <taxon>Poales</taxon>
        <taxon>Poaceae</taxon>
        <taxon>BOP clade</taxon>
        <taxon>Oryzoideae</taxon>
        <taxon>Oryzeae</taxon>
        <taxon>Oryzinae</taxon>
        <taxon>Oryza</taxon>
        <taxon>Oryza sativa</taxon>
    </lineage>
</organism>
<dbReference type="AlphaFoldDB" id="Q5VPA6"/>
<feature type="signal peptide" evidence="2">
    <location>
        <begin position="1"/>
        <end position="27"/>
    </location>
</feature>
<dbReference type="Proteomes" id="UP000000763">
    <property type="component" value="Chromosome 6"/>
</dbReference>
<evidence type="ECO:0000256" key="2">
    <source>
        <dbReference type="SAM" id="SignalP"/>
    </source>
</evidence>
<keyword evidence="2" id="KW-0732">Signal</keyword>
<dbReference type="EMBL" id="AP003630">
    <property type="protein sequence ID" value="BAD68612.1"/>
    <property type="molecule type" value="Genomic_DNA"/>
</dbReference>
<gene>
    <name evidence="4" type="ORF">P0498C03.4</name>
    <name evidence="3" type="ORF">P0566A10.38</name>
</gene>
<proteinExistence type="predicted"/>
<feature type="chain" id="PRO_5010140771" evidence="2">
    <location>
        <begin position="28"/>
        <end position="64"/>
    </location>
</feature>
<evidence type="ECO:0000256" key="1">
    <source>
        <dbReference type="SAM" id="MobiDB-lite"/>
    </source>
</evidence>
<evidence type="ECO:0000313" key="3">
    <source>
        <dbReference type="EMBL" id="BAD68612.1"/>
    </source>
</evidence>
<sequence>MSPTLSSFRLLLIRLVLLALLIGSGVPMPSAQQGSARVHNPHGPPQTHGTGFSYDIIRANGAIG</sequence>
<evidence type="ECO:0000313" key="4">
    <source>
        <dbReference type="EMBL" id="BAD68719.1"/>
    </source>
</evidence>
<accession>Q5VPA6</accession>